<feature type="region of interest" description="Disordered" evidence="1">
    <location>
        <begin position="1"/>
        <end position="22"/>
    </location>
</feature>
<evidence type="ECO:0000313" key="3">
    <source>
        <dbReference type="Proteomes" id="UP001139648"/>
    </source>
</evidence>
<protein>
    <submittedName>
        <fullName evidence="2">Ribosomal protein L37E</fullName>
    </submittedName>
</protein>
<gene>
    <name evidence="2" type="ORF">HD597_006777</name>
</gene>
<name>A0A9X2GLA5_9ACTN</name>
<organism evidence="2 3">
    <name type="scientific">Nonomuraea thailandensis</name>
    <dbReference type="NCBI Taxonomy" id="1188745"/>
    <lineage>
        <taxon>Bacteria</taxon>
        <taxon>Bacillati</taxon>
        <taxon>Actinomycetota</taxon>
        <taxon>Actinomycetes</taxon>
        <taxon>Streptosporangiales</taxon>
        <taxon>Streptosporangiaceae</taxon>
        <taxon>Nonomuraea</taxon>
    </lineage>
</organism>
<dbReference type="EMBL" id="JAMZEB010000002">
    <property type="protein sequence ID" value="MCP2359757.1"/>
    <property type="molecule type" value="Genomic_DNA"/>
</dbReference>
<dbReference type="RefSeq" id="WP_253747176.1">
    <property type="nucleotide sequence ID" value="NZ_BAABKA010000035.1"/>
</dbReference>
<accession>A0A9X2GLA5</accession>
<dbReference type="AlphaFoldDB" id="A0A9X2GLA5"/>
<keyword evidence="3" id="KW-1185">Reference proteome</keyword>
<keyword evidence="2" id="KW-0689">Ribosomal protein</keyword>
<evidence type="ECO:0000313" key="2">
    <source>
        <dbReference type="EMBL" id="MCP2359757.1"/>
    </source>
</evidence>
<evidence type="ECO:0000256" key="1">
    <source>
        <dbReference type="SAM" id="MobiDB-lite"/>
    </source>
</evidence>
<dbReference type="Proteomes" id="UP001139648">
    <property type="component" value="Unassembled WGS sequence"/>
</dbReference>
<reference evidence="2" key="1">
    <citation type="submission" date="2022-06" db="EMBL/GenBank/DDBJ databases">
        <title>Sequencing the genomes of 1000 actinobacteria strains.</title>
        <authorList>
            <person name="Klenk H.-P."/>
        </authorList>
    </citation>
    <scope>NUCLEOTIDE SEQUENCE</scope>
    <source>
        <strain evidence="2">DSM 46694</strain>
    </source>
</reference>
<proteinExistence type="predicted"/>
<sequence>MDEWVRKGEAGEPPAEPEVPELRWRPGAPLVCGRCTASVRAALLEVDGFAAQLAREADGFRPPSKWSRVSGSRPKPAVSPVGELLEKLTGGLLDFEDRARVWLRAGPRPSGVRSAVARSRAVGWLSESGRLESVLVREDLVGLVDFVLSWRLVLERMVGDEPPAWTPARCRCGERSFRWDVKAGFYVCASCGTHVSEREVSGRVEEEAGSGSVRVGGAR</sequence>
<feature type="compositionally biased region" description="Basic and acidic residues" evidence="1">
    <location>
        <begin position="1"/>
        <end position="10"/>
    </location>
</feature>
<dbReference type="GO" id="GO:0005840">
    <property type="term" value="C:ribosome"/>
    <property type="evidence" value="ECO:0007669"/>
    <property type="project" value="UniProtKB-KW"/>
</dbReference>
<keyword evidence="2" id="KW-0687">Ribonucleoprotein</keyword>
<comment type="caution">
    <text evidence="2">The sequence shown here is derived from an EMBL/GenBank/DDBJ whole genome shotgun (WGS) entry which is preliminary data.</text>
</comment>